<feature type="transmembrane region" description="Helical" evidence="7">
    <location>
        <begin position="251"/>
        <end position="268"/>
    </location>
</feature>
<feature type="transmembrane region" description="Helical" evidence="7">
    <location>
        <begin position="5"/>
        <end position="28"/>
    </location>
</feature>
<evidence type="ECO:0000256" key="6">
    <source>
        <dbReference type="ARBA" id="ARBA00023136"/>
    </source>
</evidence>
<protein>
    <submittedName>
        <fullName evidence="9">TRAP transporter large permease</fullName>
    </submittedName>
</protein>
<feature type="transmembrane region" description="Helical" evidence="7">
    <location>
        <begin position="351"/>
        <end position="372"/>
    </location>
</feature>
<evidence type="ECO:0000256" key="7">
    <source>
        <dbReference type="SAM" id="Phobius"/>
    </source>
</evidence>
<dbReference type="EMBL" id="CP099489">
    <property type="protein sequence ID" value="USQ81196.1"/>
    <property type="molecule type" value="Genomic_DNA"/>
</dbReference>
<dbReference type="Pfam" id="PF06808">
    <property type="entry name" value="DctM"/>
    <property type="match status" value="1"/>
</dbReference>
<feature type="transmembrane region" description="Helical" evidence="7">
    <location>
        <begin position="64"/>
        <end position="87"/>
    </location>
</feature>
<gene>
    <name evidence="9" type="ORF">NF556_06000</name>
</gene>
<feature type="transmembrane region" description="Helical" evidence="7">
    <location>
        <begin position="405"/>
        <end position="422"/>
    </location>
</feature>
<feature type="transmembrane region" description="Helical" evidence="7">
    <location>
        <begin position="143"/>
        <end position="169"/>
    </location>
</feature>
<evidence type="ECO:0000256" key="4">
    <source>
        <dbReference type="ARBA" id="ARBA00022692"/>
    </source>
</evidence>
<evidence type="ECO:0000256" key="1">
    <source>
        <dbReference type="ARBA" id="ARBA00004429"/>
    </source>
</evidence>
<dbReference type="PANTHER" id="PTHR33362:SF2">
    <property type="entry name" value="TRAP TRANSPORTER LARGE PERMEASE PROTEIN"/>
    <property type="match status" value="1"/>
</dbReference>
<keyword evidence="10" id="KW-1185">Reference proteome</keyword>
<reference evidence="9" key="1">
    <citation type="submission" date="2022-06" db="EMBL/GenBank/DDBJ databases">
        <title>Ornithinimicrobium HY1793.</title>
        <authorList>
            <person name="Huang Y."/>
        </authorList>
    </citation>
    <scope>NUCLEOTIDE SEQUENCE</scope>
    <source>
        <strain evidence="9">HY1793</strain>
    </source>
</reference>
<keyword evidence="3" id="KW-0997">Cell inner membrane</keyword>
<keyword evidence="6 7" id="KW-0472">Membrane</keyword>
<evidence type="ECO:0000256" key="3">
    <source>
        <dbReference type="ARBA" id="ARBA00022519"/>
    </source>
</evidence>
<keyword evidence="2" id="KW-1003">Cell membrane</keyword>
<accession>A0ABY4YWR6</accession>
<dbReference type="InterPro" id="IPR004681">
    <property type="entry name" value="TRAP_DctM"/>
</dbReference>
<dbReference type="PIRSF" id="PIRSF006066">
    <property type="entry name" value="HI0050"/>
    <property type="match status" value="1"/>
</dbReference>
<dbReference type="RefSeq" id="WP_252594580.1">
    <property type="nucleotide sequence ID" value="NZ_CP099489.1"/>
</dbReference>
<feature type="transmembrane region" description="Helical" evidence="7">
    <location>
        <begin position="321"/>
        <end position="339"/>
    </location>
</feature>
<dbReference type="InterPro" id="IPR010656">
    <property type="entry name" value="DctM"/>
</dbReference>
<feature type="transmembrane region" description="Helical" evidence="7">
    <location>
        <begin position="222"/>
        <end position="245"/>
    </location>
</feature>
<feature type="domain" description="TRAP C4-dicarboxylate transport system permease DctM subunit" evidence="8">
    <location>
        <begin position="14"/>
        <end position="425"/>
    </location>
</feature>
<feature type="transmembrane region" description="Helical" evidence="7">
    <location>
        <begin position="280"/>
        <end position="301"/>
    </location>
</feature>
<evidence type="ECO:0000256" key="2">
    <source>
        <dbReference type="ARBA" id="ARBA00022475"/>
    </source>
</evidence>
<keyword evidence="4 7" id="KW-0812">Transmembrane</keyword>
<dbReference type="PANTHER" id="PTHR33362">
    <property type="entry name" value="SIALIC ACID TRAP TRANSPORTER PERMEASE PROTEIN SIAT-RELATED"/>
    <property type="match status" value="1"/>
</dbReference>
<dbReference type="NCBIfam" id="TIGR00786">
    <property type="entry name" value="dctM"/>
    <property type="match status" value="1"/>
</dbReference>
<organism evidence="9 10">
    <name type="scientific">Ornithinimicrobium faecis</name>
    <dbReference type="NCBI Taxonomy" id="2934158"/>
    <lineage>
        <taxon>Bacteria</taxon>
        <taxon>Bacillati</taxon>
        <taxon>Actinomycetota</taxon>
        <taxon>Actinomycetes</taxon>
        <taxon>Micrococcales</taxon>
        <taxon>Ornithinimicrobiaceae</taxon>
        <taxon>Ornithinimicrobium</taxon>
    </lineage>
</organism>
<evidence type="ECO:0000313" key="10">
    <source>
        <dbReference type="Proteomes" id="UP001056455"/>
    </source>
</evidence>
<comment type="subcellular location">
    <subcellularLocation>
        <location evidence="1">Cell inner membrane</location>
        <topology evidence="1">Multi-pass membrane protein</topology>
    </subcellularLocation>
</comment>
<name>A0ABY4YWR6_9MICO</name>
<dbReference type="Proteomes" id="UP001056455">
    <property type="component" value="Chromosome"/>
</dbReference>
<sequence>MDTPVLIATIVLIGGMALFIAMGLPVAYAMGLPSTIAVIILLSYDNAALTSAQRILAGSNSFPLLAIPFFILAGGLMNTGGIAQRLIDLALVVSGRLPASLAQTTVVANTLFGTVSGASVAAAAAVGTVLNPPMRQAGYDPKFSAMVNAVSSPAGMLLPPSNTFIVYSLVSGSSIAALFMAGVGPGLLWALVCIIMVALYARKHPELKAHGERPTLGQAMLVVLRAMPALLMIVVVIGGILGGFFTATESAVIAVLYCLALGLLQRTLPVRSLPGVVLEASKVTGIIMLLIGMSGVLGWVLSFAQLPQLVAESLLGLTDSRVVIVLIIMVVLLLAGTVMDPTPAILIFTPIFLPVVVELGISPIHFGAMMVFNMCLGNISPPIGNNLFVAARVGEVRLEGLISKLWPFFWALVIALFVVAFVPQLSEWLPTTLGFMELPADK</sequence>
<keyword evidence="5 7" id="KW-1133">Transmembrane helix</keyword>
<evidence type="ECO:0000313" key="9">
    <source>
        <dbReference type="EMBL" id="USQ81196.1"/>
    </source>
</evidence>
<proteinExistence type="predicted"/>
<feature type="transmembrane region" description="Helical" evidence="7">
    <location>
        <begin position="107"/>
        <end position="131"/>
    </location>
</feature>
<feature type="transmembrane region" description="Helical" evidence="7">
    <location>
        <begin position="175"/>
        <end position="201"/>
    </location>
</feature>
<evidence type="ECO:0000259" key="8">
    <source>
        <dbReference type="Pfam" id="PF06808"/>
    </source>
</evidence>
<evidence type="ECO:0000256" key="5">
    <source>
        <dbReference type="ARBA" id="ARBA00022989"/>
    </source>
</evidence>